<dbReference type="PROSITE" id="PS51767">
    <property type="entry name" value="PEPTIDASE_A1"/>
    <property type="match status" value="1"/>
</dbReference>
<gene>
    <name evidence="6" type="ORF">LTR82_011303</name>
</gene>
<dbReference type="Gene3D" id="2.40.70.10">
    <property type="entry name" value="Acid Proteases"/>
    <property type="match status" value="2"/>
</dbReference>
<dbReference type="GO" id="GO:0004190">
    <property type="term" value="F:aspartic-type endopeptidase activity"/>
    <property type="evidence" value="ECO:0007669"/>
    <property type="project" value="UniProtKB-KW"/>
</dbReference>
<evidence type="ECO:0000256" key="4">
    <source>
        <dbReference type="SAM" id="Phobius"/>
    </source>
</evidence>
<dbReference type="Pfam" id="PF00026">
    <property type="entry name" value="Asp"/>
    <property type="match status" value="1"/>
</dbReference>
<protein>
    <recommendedName>
        <fullName evidence="5">Peptidase A1 domain-containing protein</fullName>
    </recommendedName>
</protein>
<evidence type="ECO:0000313" key="6">
    <source>
        <dbReference type="EMBL" id="KAK0317784.1"/>
    </source>
</evidence>
<dbReference type="Proteomes" id="UP001168146">
    <property type="component" value="Unassembled WGS sequence"/>
</dbReference>
<feature type="transmembrane region" description="Helical" evidence="4">
    <location>
        <begin position="12"/>
        <end position="32"/>
    </location>
</feature>
<dbReference type="InterPro" id="IPR001461">
    <property type="entry name" value="Aspartic_peptidase_A1"/>
</dbReference>
<organism evidence="6 7">
    <name type="scientific">Friedmanniomyces endolithicus</name>
    <dbReference type="NCBI Taxonomy" id="329885"/>
    <lineage>
        <taxon>Eukaryota</taxon>
        <taxon>Fungi</taxon>
        <taxon>Dikarya</taxon>
        <taxon>Ascomycota</taxon>
        <taxon>Pezizomycotina</taxon>
        <taxon>Dothideomycetes</taxon>
        <taxon>Dothideomycetidae</taxon>
        <taxon>Mycosphaerellales</taxon>
        <taxon>Teratosphaeriaceae</taxon>
        <taxon>Friedmanniomyces</taxon>
    </lineage>
</organism>
<dbReference type="AlphaFoldDB" id="A0AAN6J616"/>
<sequence>MAEVFFSDWKLWEKLCFALACAIVVTVLLGALKLGYIHWRLRKYTGIAEKEKREQAIQRQMSQRRRHDAVPFGIRALESGIETEGVWVSRPNTPECHSRESSAGSLMLKQYPRSFEDADIEKQFPRIHQKARSRSPAIPGTRLSAHFGRTASEDRVATCRASRNDSPDAAIIPQNDGLLGLGFSTINTIQPQRQKTFFENIMPSLALPVFTANLQADASGTYTFGAIDTAQYSGPIHYTPIDSSAGFWQFTSPSYTIGSNGASVPCTTCSPAIADTGTSLVLLDDDVVSAYYAQVNGASQDQSQGGWVFPCSASLPGFGVAIGSGYTAMLTGQDVMYESLGGGVCYGGLQSNAGQGVQIFGDVLLRHYFAVFDGGAKRFGLAKKA</sequence>
<evidence type="ECO:0000313" key="7">
    <source>
        <dbReference type="Proteomes" id="UP001168146"/>
    </source>
</evidence>
<evidence type="ECO:0000256" key="1">
    <source>
        <dbReference type="ARBA" id="ARBA00007447"/>
    </source>
</evidence>
<evidence type="ECO:0000256" key="2">
    <source>
        <dbReference type="ARBA" id="ARBA00022750"/>
    </source>
</evidence>
<accession>A0AAN6J616</accession>
<dbReference type="GO" id="GO:0006508">
    <property type="term" value="P:proteolysis"/>
    <property type="evidence" value="ECO:0007669"/>
    <property type="project" value="UniProtKB-KW"/>
</dbReference>
<name>A0AAN6J616_9PEZI</name>
<keyword evidence="4" id="KW-0812">Transmembrane</keyword>
<keyword evidence="4" id="KW-0472">Membrane</keyword>
<dbReference type="EMBL" id="JASUXU010000041">
    <property type="protein sequence ID" value="KAK0317784.1"/>
    <property type="molecule type" value="Genomic_DNA"/>
</dbReference>
<reference evidence="6" key="1">
    <citation type="submission" date="2021-12" db="EMBL/GenBank/DDBJ databases">
        <title>Black yeast isolated from Biological Soil Crust.</title>
        <authorList>
            <person name="Kurbessoian T."/>
        </authorList>
    </citation>
    <scope>NUCLEOTIDE SEQUENCE</scope>
    <source>
        <strain evidence="6">CCFEE 5208</strain>
    </source>
</reference>
<proteinExistence type="inferred from homology"/>
<feature type="domain" description="Peptidase A1" evidence="5">
    <location>
        <begin position="62"/>
        <end position="382"/>
    </location>
</feature>
<evidence type="ECO:0000256" key="3">
    <source>
        <dbReference type="RuleBase" id="RU000454"/>
    </source>
</evidence>
<dbReference type="PROSITE" id="PS00141">
    <property type="entry name" value="ASP_PROTEASE"/>
    <property type="match status" value="1"/>
</dbReference>
<dbReference type="PRINTS" id="PR00792">
    <property type="entry name" value="PEPSIN"/>
</dbReference>
<comment type="similarity">
    <text evidence="1 3">Belongs to the peptidase A1 family.</text>
</comment>
<dbReference type="PANTHER" id="PTHR47966">
    <property type="entry name" value="BETA-SITE APP-CLEAVING ENZYME, ISOFORM A-RELATED"/>
    <property type="match status" value="1"/>
</dbReference>
<evidence type="ECO:0000259" key="5">
    <source>
        <dbReference type="PROSITE" id="PS51767"/>
    </source>
</evidence>
<dbReference type="InterPro" id="IPR021109">
    <property type="entry name" value="Peptidase_aspartic_dom_sf"/>
</dbReference>
<keyword evidence="3" id="KW-0645">Protease</keyword>
<dbReference type="SUPFAM" id="SSF50630">
    <property type="entry name" value="Acid proteases"/>
    <property type="match status" value="1"/>
</dbReference>
<keyword evidence="4" id="KW-1133">Transmembrane helix</keyword>
<dbReference type="InterPro" id="IPR001969">
    <property type="entry name" value="Aspartic_peptidase_AS"/>
</dbReference>
<dbReference type="PANTHER" id="PTHR47966:SF1">
    <property type="entry name" value="ASPARTYL PROTEINASE"/>
    <property type="match status" value="1"/>
</dbReference>
<comment type="caution">
    <text evidence="6">The sequence shown here is derived from an EMBL/GenBank/DDBJ whole genome shotgun (WGS) entry which is preliminary data.</text>
</comment>
<keyword evidence="3" id="KW-0378">Hydrolase</keyword>
<dbReference type="InterPro" id="IPR033121">
    <property type="entry name" value="PEPTIDASE_A1"/>
</dbReference>
<keyword evidence="2 3" id="KW-0064">Aspartyl protease</keyword>